<dbReference type="PANTHER" id="PTHR42747:SF4">
    <property type="entry name" value="BLR1330 PROTEIN"/>
    <property type="match status" value="1"/>
</dbReference>
<evidence type="ECO:0000256" key="4">
    <source>
        <dbReference type="ARBA" id="ARBA00023002"/>
    </source>
</evidence>
<evidence type="ECO:0000313" key="7">
    <source>
        <dbReference type="Proteomes" id="UP000246085"/>
    </source>
</evidence>
<dbReference type="GO" id="GO:0018580">
    <property type="term" value="F:nitronate monooxygenase activity"/>
    <property type="evidence" value="ECO:0007669"/>
    <property type="project" value="InterPro"/>
</dbReference>
<dbReference type="InterPro" id="IPR013785">
    <property type="entry name" value="Aldolase_TIM"/>
</dbReference>
<protein>
    <submittedName>
        <fullName evidence="6">Uncharacterized protein</fullName>
    </submittedName>
</protein>
<evidence type="ECO:0000256" key="3">
    <source>
        <dbReference type="ARBA" id="ARBA00022643"/>
    </source>
</evidence>
<accession>A0A2U3PSB0</accession>
<dbReference type="AlphaFoldDB" id="A0A2U3PSB0"/>
<name>A0A2U3PSB0_9BRAD</name>
<comment type="similarity">
    <text evidence="1">Belongs to the nitronate monooxygenase family. NMO class I subfamily.</text>
</comment>
<dbReference type="Gene3D" id="3.20.20.70">
    <property type="entry name" value="Aldolase class I"/>
    <property type="match status" value="1"/>
</dbReference>
<gene>
    <name evidence="6" type="ORF">BRAD3257_0882</name>
</gene>
<sequence>METPRHPPAGGAAFQEDMMALPTLLKDSLELPVVGSPLFIVSGPELVIAQCKAGVVGSFPALNARPAEKLDEWLSRIEDELGEYRSRNPGKKVAPYAVNQICHTSNDRLMKDMETCVKHKAPIIITSLRPPAEIVEAAHSYGGLVFHDVINVKHARKAAEQGVDGLILVCAGAGGHAGTLSPFALVREVKQWFDGAILLSGAISDGFGIASALTLGADLAYMGTRFIATREANANEAYKSALTQHAAHDIVYTNLFTGVHGNYLGPSIAAAGLDPGNLPVADKSKMNFGSGGNMKSKAWRDIWGSGQGIGQITDVPPVAELVDRMKSEFDQAGQDFLMRVSA</sequence>
<evidence type="ECO:0000256" key="5">
    <source>
        <dbReference type="ARBA" id="ARBA00023033"/>
    </source>
</evidence>
<keyword evidence="3" id="KW-0288">FMN</keyword>
<keyword evidence="2" id="KW-0285">Flavoprotein</keyword>
<organism evidence="6 7">
    <name type="scientific">Bradyrhizobium vignae</name>
    <dbReference type="NCBI Taxonomy" id="1549949"/>
    <lineage>
        <taxon>Bacteria</taxon>
        <taxon>Pseudomonadati</taxon>
        <taxon>Pseudomonadota</taxon>
        <taxon>Alphaproteobacteria</taxon>
        <taxon>Hyphomicrobiales</taxon>
        <taxon>Nitrobacteraceae</taxon>
        <taxon>Bradyrhizobium</taxon>
    </lineage>
</organism>
<dbReference type="EMBL" id="LS398110">
    <property type="protein sequence ID" value="SPP92035.1"/>
    <property type="molecule type" value="Genomic_DNA"/>
</dbReference>
<dbReference type="Proteomes" id="UP000246085">
    <property type="component" value="Chromosome BRAD3257"/>
</dbReference>
<reference evidence="6 7" key="1">
    <citation type="submission" date="2018-03" db="EMBL/GenBank/DDBJ databases">
        <authorList>
            <person name="Gully D."/>
        </authorList>
    </citation>
    <scope>NUCLEOTIDE SEQUENCE [LARGE SCALE GENOMIC DNA]</scope>
    <source>
        <strain evidence="6">ORS3257</strain>
    </source>
</reference>
<evidence type="ECO:0000313" key="6">
    <source>
        <dbReference type="EMBL" id="SPP92035.1"/>
    </source>
</evidence>
<dbReference type="Pfam" id="PF03060">
    <property type="entry name" value="NMO"/>
    <property type="match status" value="1"/>
</dbReference>
<dbReference type="KEGG" id="bvz:BRAD3257_0882"/>
<dbReference type="PANTHER" id="PTHR42747">
    <property type="entry name" value="NITRONATE MONOOXYGENASE-RELATED"/>
    <property type="match status" value="1"/>
</dbReference>
<dbReference type="InterPro" id="IPR004136">
    <property type="entry name" value="NMO"/>
</dbReference>
<dbReference type="CDD" id="cd04730">
    <property type="entry name" value="NPD_like"/>
    <property type="match status" value="1"/>
</dbReference>
<evidence type="ECO:0000256" key="1">
    <source>
        <dbReference type="ARBA" id="ARBA00009881"/>
    </source>
</evidence>
<dbReference type="SUPFAM" id="SSF51412">
    <property type="entry name" value="Inosine monophosphate dehydrogenase (IMPDH)"/>
    <property type="match status" value="1"/>
</dbReference>
<keyword evidence="5" id="KW-0503">Monooxygenase</keyword>
<dbReference type="FunFam" id="3.20.20.70:FF:000210">
    <property type="entry name" value="2-nitropropane dioxygenase"/>
    <property type="match status" value="1"/>
</dbReference>
<keyword evidence="4" id="KW-0560">Oxidoreductase</keyword>
<proteinExistence type="inferred from homology"/>
<evidence type="ECO:0000256" key="2">
    <source>
        <dbReference type="ARBA" id="ARBA00022630"/>
    </source>
</evidence>